<evidence type="ECO:0000313" key="4">
    <source>
        <dbReference type="Proteomes" id="UP000246104"/>
    </source>
</evidence>
<feature type="transmembrane region" description="Helical" evidence="1">
    <location>
        <begin position="104"/>
        <end position="128"/>
    </location>
</feature>
<keyword evidence="1" id="KW-0472">Membrane</keyword>
<comment type="caution">
    <text evidence="3">The sequence shown here is derived from an EMBL/GenBank/DDBJ whole genome shotgun (WGS) entry which is preliminary data.</text>
</comment>
<proteinExistence type="predicted"/>
<gene>
    <name evidence="3" type="ORF">C5B42_01910</name>
</gene>
<keyword evidence="1" id="KW-0812">Transmembrane</keyword>
<evidence type="ECO:0000259" key="2">
    <source>
        <dbReference type="Pfam" id="PF03703"/>
    </source>
</evidence>
<reference evidence="3 4" key="1">
    <citation type="submission" date="2018-02" db="EMBL/GenBank/DDBJ databases">
        <title>Genomic Reconstructions from Amazon Rainforest and Pasture Soil Reveal Novel Insights into the Physiology of Candidate Phyla in Tropical Sites.</title>
        <authorList>
            <person name="Kroeger M.E."/>
            <person name="Delmont T."/>
            <person name="Eren A.M."/>
            <person name="Guo J."/>
            <person name="Meyer K.M."/>
            <person name="Khan K."/>
            <person name="Rodrigues J.L.M."/>
            <person name="Bohannan B.J.M."/>
            <person name="Tringe S."/>
            <person name="Borges C.D."/>
            <person name="Tiedje J."/>
            <person name="Tsai S.M."/>
            <person name="Nusslein K."/>
        </authorList>
    </citation>
    <scope>NUCLEOTIDE SEQUENCE [LARGE SCALE GENOMIC DNA]</scope>
    <source>
        <strain evidence="3">Amazon FNV 2010 28 9</strain>
    </source>
</reference>
<dbReference type="AlphaFoldDB" id="A0A317JQQ3"/>
<sequence>MRKVMFKGHTLIIQISNNKIQIAKENEQYFPFSLCYTTCMADQSSSPSLKAALKKSSVLRDAHVTKNPVAAYCILPSNATFDVQHEDESILLLLRQDPIVNVGWVLLTIIFLFLPFLIFSVFPSFFLLPPTYQTTLILTWYLITFGYALEQFVMWFFNIYIITTERVIDMDFYSLLFKRVSEAKLDHVEDITASSGGVVQSLFDYGNVRIQTAAEIPEIEFEHVPRPDEVTKLISELIDKEDIEHTGTK</sequence>
<feature type="transmembrane region" description="Helical" evidence="1">
    <location>
        <begin position="140"/>
        <end position="162"/>
    </location>
</feature>
<accession>A0A317JQQ3</accession>
<protein>
    <recommendedName>
        <fullName evidence="2">YdbS-like PH domain-containing protein</fullName>
    </recommendedName>
</protein>
<evidence type="ECO:0000256" key="1">
    <source>
        <dbReference type="SAM" id="Phobius"/>
    </source>
</evidence>
<feature type="domain" description="YdbS-like PH" evidence="2">
    <location>
        <begin position="156"/>
        <end position="233"/>
    </location>
</feature>
<organism evidence="3 4">
    <name type="scientific">Candidatus Cerribacteria bacterium 'Amazon FNV 2010 28 9'</name>
    <dbReference type="NCBI Taxonomy" id="2081795"/>
    <lineage>
        <taxon>Bacteria</taxon>
        <taxon>Candidatus Cerribacteria</taxon>
    </lineage>
</organism>
<evidence type="ECO:0000313" key="3">
    <source>
        <dbReference type="EMBL" id="PWU23763.1"/>
    </source>
</evidence>
<name>A0A317JQQ3_9BACT</name>
<dbReference type="EMBL" id="PSRQ01000023">
    <property type="protein sequence ID" value="PWU23763.1"/>
    <property type="molecule type" value="Genomic_DNA"/>
</dbReference>
<dbReference type="Proteomes" id="UP000246104">
    <property type="component" value="Unassembled WGS sequence"/>
</dbReference>
<dbReference type="InterPro" id="IPR005182">
    <property type="entry name" value="YdbS-like_PH"/>
</dbReference>
<dbReference type="Pfam" id="PF03703">
    <property type="entry name" value="bPH_2"/>
    <property type="match status" value="1"/>
</dbReference>
<keyword evidence="1" id="KW-1133">Transmembrane helix</keyword>